<keyword evidence="1" id="KW-0677">Repeat</keyword>
<dbReference type="EMBL" id="KZ613848">
    <property type="protein sequence ID" value="PMD56691.1"/>
    <property type="molecule type" value="Genomic_DNA"/>
</dbReference>
<evidence type="ECO:0000256" key="2">
    <source>
        <dbReference type="ARBA" id="ARBA00023043"/>
    </source>
</evidence>
<feature type="coiled-coil region" evidence="4">
    <location>
        <begin position="1608"/>
        <end position="1703"/>
    </location>
</feature>
<keyword evidence="7" id="KW-1185">Reference proteome</keyword>
<dbReference type="InterPro" id="IPR036770">
    <property type="entry name" value="Ankyrin_rpt-contain_sf"/>
</dbReference>
<organism evidence="6 7">
    <name type="scientific">Hyaloscypha bicolor E</name>
    <dbReference type="NCBI Taxonomy" id="1095630"/>
    <lineage>
        <taxon>Eukaryota</taxon>
        <taxon>Fungi</taxon>
        <taxon>Dikarya</taxon>
        <taxon>Ascomycota</taxon>
        <taxon>Pezizomycotina</taxon>
        <taxon>Leotiomycetes</taxon>
        <taxon>Helotiales</taxon>
        <taxon>Hyaloscyphaceae</taxon>
        <taxon>Hyaloscypha</taxon>
        <taxon>Hyaloscypha bicolor</taxon>
    </lineage>
</organism>
<proteinExistence type="predicted"/>
<dbReference type="PROSITE" id="PS50297">
    <property type="entry name" value="ANK_REP_REGION"/>
    <property type="match status" value="1"/>
</dbReference>
<feature type="repeat" description="ANK" evidence="3">
    <location>
        <begin position="1401"/>
        <end position="1426"/>
    </location>
</feature>
<reference evidence="6 7" key="1">
    <citation type="submission" date="2016-04" db="EMBL/GenBank/DDBJ databases">
        <title>A degradative enzymes factory behind the ericoid mycorrhizal symbiosis.</title>
        <authorList>
            <consortium name="DOE Joint Genome Institute"/>
            <person name="Martino E."/>
            <person name="Morin E."/>
            <person name="Grelet G."/>
            <person name="Kuo A."/>
            <person name="Kohler A."/>
            <person name="Daghino S."/>
            <person name="Barry K."/>
            <person name="Choi C."/>
            <person name="Cichocki N."/>
            <person name="Clum A."/>
            <person name="Copeland A."/>
            <person name="Hainaut M."/>
            <person name="Haridas S."/>
            <person name="Labutti K."/>
            <person name="Lindquist E."/>
            <person name="Lipzen A."/>
            <person name="Khouja H.-R."/>
            <person name="Murat C."/>
            <person name="Ohm R."/>
            <person name="Olson A."/>
            <person name="Spatafora J."/>
            <person name="Veneault-Fourrey C."/>
            <person name="Henrissat B."/>
            <person name="Grigoriev I."/>
            <person name="Martin F."/>
            <person name="Perotto S."/>
        </authorList>
    </citation>
    <scope>NUCLEOTIDE SEQUENCE [LARGE SCALE GENOMIC DNA]</scope>
    <source>
        <strain evidence="6 7">E</strain>
    </source>
</reference>
<accession>A0A2J6T0Z2</accession>
<evidence type="ECO:0000256" key="5">
    <source>
        <dbReference type="SAM" id="MobiDB-lite"/>
    </source>
</evidence>
<dbReference type="PROSITE" id="PS50088">
    <property type="entry name" value="ANK_REPEAT"/>
    <property type="match status" value="1"/>
</dbReference>
<dbReference type="SUPFAM" id="SSF48403">
    <property type="entry name" value="Ankyrin repeat"/>
    <property type="match status" value="4"/>
</dbReference>
<dbReference type="InterPro" id="IPR050745">
    <property type="entry name" value="Multifunctional_regulatory"/>
</dbReference>
<feature type="region of interest" description="Disordered" evidence="5">
    <location>
        <begin position="1705"/>
        <end position="1729"/>
    </location>
</feature>
<evidence type="ECO:0000313" key="7">
    <source>
        <dbReference type="Proteomes" id="UP000235371"/>
    </source>
</evidence>
<dbReference type="InterPro" id="IPR002110">
    <property type="entry name" value="Ankyrin_rpt"/>
</dbReference>
<evidence type="ECO:0000256" key="3">
    <source>
        <dbReference type="PROSITE-ProRule" id="PRU00023"/>
    </source>
</evidence>
<dbReference type="Gene3D" id="1.25.40.20">
    <property type="entry name" value="Ankyrin repeat-containing domain"/>
    <property type="match status" value="5"/>
</dbReference>
<dbReference type="RefSeq" id="XP_024733595.1">
    <property type="nucleotide sequence ID" value="XM_024887169.1"/>
</dbReference>
<dbReference type="Pfam" id="PF12796">
    <property type="entry name" value="Ank_2"/>
    <property type="match status" value="1"/>
</dbReference>
<feature type="compositionally biased region" description="Polar residues" evidence="5">
    <location>
        <begin position="1717"/>
        <end position="1729"/>
    </location>
</feature>
<sequence>MRDLNRLEELARGHNVLDYGKERLSPFERARRDSIATSSVDQANAKDKLAVLRTSSVYWKDPTKQKRNLLRTKKEKAALLDTSSWTYTKAERFKILDQEIRNGGPPGLAQAVLAFDMRDPLDVNVAYVTDTNGDAVCTGKPTGWLELCAARGEINDVAYIRLLTNFGASQASRDMALRIALERKAMNTAQELFRNDADPNVAETVEHFLAAIRDQNQQVYTMFLMATTPLNPFYINQALVEAVGRDSDLVGLLIAHGADGMLNDGQALCAAIALRSLPDTAMMLTNSGNLSTTSLDIATEMVCAVEDEKAKIDFLDMLLSAGANANTSRIYDELLGSVKENKASIAELLIFHGTSPDFNDAEVLRLAVSSAQTDLVNILLQGNVPQASVVKALEEASGLEDPDIFEEIVRALLEKGVPQNSLSKCLCDSVEKGYMSLVPVLIEKGAILDYADARCVRQALKRNDFGLFGQLLEAPCQPSVLSQVLLDAMTIQPPSERFDIISRLLNKGVSGIGLHIALQTTAANAKDPTDYGLIEALLRHHASTDFFDNSGNCVCTAAAQQDERGLDLLCQGNPSPDTVSAAINFLPVSFATAEAGEYEKQVGMMSTLLEKGAYGTSVAEMLIKAARDDHRGKALTALIHHGADANYQHGKSIEEALTLPRISALEMICKGCRIDSHSFATQIPNALRPQGFSLDKASLLAHASKDGGFKGVLDKPLLDEVESNGGRREVIELLLGLGASVNFQHGRALQHSVVTGNLEVCCLLLSAGVERPNIALAFPATSGIKDLPTRYSLMEVLLKAGQSKIGQDQALVQASQEAVHHDLSHVELLLAHQASPNFNDGAAVLWSIQTKNLPLSKRFMLTELNKKTLSNAFTLARKIECTKEERYAIFETLLEKYSDQKAISMTLIEAVRRDPADIKTSTLLLDHGASIEPKHGFAMQLVASAGTLELLNLFLSKGPSQTGRDASFASVTDSALDAEQRKLIYKSLLETGITQDLISAGLLQATRANIIDHSLLALLIAFNASLDFDSGSAAYEITARGDLPTLTVLLQGNVSQTQTLDRSFSASMGLKGSGRLAIAKALLEKQPGVNRETVSHHLAQIVKENDHDLLSLMMDYGPDPAYNSGKSLILAARAGDAKAAEMLARAKITSDTAGQAFEQLLNARTIQSTVAGLQTAKILLSLGVTQHLIDQALLDGFDDDVSQLTSDLVELLIPYKPNVSGGEGKVFVKTASSGNVELFRRLASQKPDLDVVIPALLRSMEKEDELIPFLEHLEECAQRESTPLQDFVIFTALTEFPEGNRLAKHLLNNGCPANSRTDAELDASVGMEAMTVLIWALSRTTPTISKEVIVEILEDGHNVEVSFATSVTHTTSTIIASTAGRNTVLKRLIEIGVDISHHDKDEHSALFYASRSGHVETAELLIQAGAKGDDGSLHEAAREAHPQLIELLLANGHRVDFPSAIHAEGLFGRTALEELCLNATPGADNWQKRIRQSIGLLLPATVAEITQSGGKAMLHLALENEHSVAVTRELLTFPAVWENINHPIYLYKDAQGYVYSPTKYAELLLGADNDKKCQQLTKLLRARKCKGRFYAHTVDQPEGAVGLPEEVAEAVNKQKRADHEQREELKRRDAIAVHQRAIEAEDYERNLKLAKERHNLLMRQLKEEENAEKQVATNKQAMTVRHAQELQRERQDALRAENKIRLEGVDEEGARRRRNAASEQQAELTHQGNLLRSQNAALKSKLDNEQQIINARCIGRAEGAK</sequence>
<evidence type="ECO:0000256" key="4">
    <source>
        <dbReference type="SAM" id="Coils"/>
    </source>
</evidence>
<dbReference type="OrthoDB" id="3182339at2759"/>
<evidence type="ECO:0000313" key="6">
    <source>
        <dbReference type="EMBL" id="PMD56691.1"/>
    </source>
</evidence>
<keyword evidence="2 3" id="KW-0040">ANK repeat</keyword>
<dbReference type="PANTHER" id="PTHR24189">
    <property type="entry name" value="MYOTROPHIN"/>
    <property type="match status" value="1"/>
</dbReference>
<dbReference type="InParanoid" id="A0A2J6T0Z2"/>
<dbReference type="SMART" id="SM00248">
    <property type="entry name" value="ANK"/>
    <property type="match status" value="14"/>
</dbReference>
<evidence type="ECO:0000256" key="1">
    <source>
        <dbReference type="ARBA" id="ARBA00022737"/>
    </source>
</evidence>
<protein>
    <submittedName>
        <fullName evidence="6">Uncharacterized protein</fullName>
    </submittedName>
</protein>
<dbReference type="STRING" id="1095630.A0A2J6T0Z2"/>
<gene>
    <name evidence="6" type="ORF">K444DRAFT_666244</name>
</gene>
<keyword evidence="4" id="KW-0175">Coiled coil</keyword>
<dbReference type="GeneID" id="36595245"/>
<name>A0A2J6T0Z2_9HELO</name>
<dbReference type="Proteomes" id="UP000235371">
    <property type="component" value="Unassembled WGS sequence"/>
</dbReference>
<dbReference type="PANTHER" id="PTHR24189:SF50">
    <property type="entry name" value="ANKYRIN REPEAT AND SOCS BOX PROTEIN 2"/>
    <property type="match status" value="1"/>
</dbReference>